<dbReference type="OrthoDB" id="269098at2"/>
<name>A0A1Q2MFE6_9BACT</name>
<dbReference type="SUPFAM" id="SSF54523">
    <property type="entry name" value="Pili subunits"/>
    <property type="match status" value="1"/>
</dbReference>
<dbReference type="GO" id="GO:0015628">
    <property type="term" value="P:protein secretion by the type II secretion system"/>
    <property type="evidence" value="ECO:0007669"/>
    <property type="project" value="InterPro"/>
</dbReference>
<dbReference type="KEGG" id="pbas:SMSP2_01336"/>
<evidence type="ECO:0000256" key="2">
    <source>
        <dbReference type="SAM" id="Phobius"/>
    </source>
</evidence>
<dbReference type="GO" id="GO:0015627">
    <property type="term" value="C:type II protein secretion system complex"/>
    <property type="evidence" value="ECO:0007669"/>
    <property type="project" value="InterPro"/>
</dbReference>
<feature type="transmembrane region" description="Helical" evidence="2">
    <location>
        <begin position="12"/>
        <end position="37"/>
    </location>
</feature>
<dbReference type="STRING" id="1851148.SMSP2_01336"/>
<proteinExistence type="predicted"/>
<dbReference type="Gene3D" id="3.30.700.10">
    <property type="entry name" value="Glycoprotein, Type 4 Pilin"/>
    <property type="match status" value="1"/>
</dbReference>
<keyword evidence="1" id="KW-0488">Methylation</keyword>
<keyword evidence="2" id="KW-1133">Transmembrane helix</keyword>
<reference evidence="4" key="1">
    <citation type="submission" date="2017-02" db="EMBL/GenBank/DDBJ databases">
        <title>Comparative genomics and description of representatives of a novel lineage of planctomycetes thriving in anoxic sediments.</title>
        <authorList>
            <person name="Spring S."/>
            <person name="Bunk B."/>
            <person name="Sproer C."/>
        </authorList>
    </citation>
    <scope>NUCLEOTIDE SEQUENCE [LARGE SCALE GENOMIC DNA]</scope>
    <source>
        <strain evidence="4">SM-Chi-D1</strain>
    </source>
</reference>
<dbReference type="InterPro" id="IPR012902">
    <property type="entry name" value="N_methyl_site"/>
</dbReference>
<evidence type="ECO:0000313" key="4">
    <source>
        <dbReference type="Proteomes" id="UP000188181"/>
    </source>
</evidence>
<evidence type="ECO:0000313" key="3">
    <source>
        <dbReference type="EMBL" id="AQQ70972.1"/>
    </source>
</evidence>
<dbReference type="InterPro" id="IPR000983">
    <property type="entry name" value="Bac_GSPG_pilin"/>
</dbReference>
<dbReference type="PANTHER" id="PTHR30093">
    <property type="entry name" value="GENERAL SECRETION PATHWAY PROTEIN G"/>
    <property type="match status" value="1"/>
</dbReference>
<dbReference type="NCBIfam" id="TIGR02532">
    <property type="entry name" value="IV_pilin_GFxxxE"/>
    <property type="match status" value="1"/>
</dbReference>
<accession>A0A1Q2MFE6</accession>
<dbReference type="Proteomes" id="UP000188181">
    <property type="component" value="Chromosome"/>
</dbReference>
<protein>
    <submittedName>
        <fullName evidence="3">PilD-dependent protein PddA</fullName>
    </submittedName>
</protein>
<dbReference type="Pfam" id="PF07963">
    <property type="entry name" value="N_methyl"/>
    <property type="match status" value="1"/>
</dbReference>
<organism evidence="3 4">
    <name type="scientific">Limihaloglobus sulfuriphilus</name>
    <dbReference type="NCBI Taxonomy" id="1851148"/>
    <lineage>
        <taxon>Bacteria</taxon>
        <taxon>Pseudomonadati</taxon>
        <taxon>Planctomycetota</taxon>
        <taxon>Phycisphaerae</taxon>
        <taxon>Sedimentisphaerales</taxon>
        <taxon>Sedimentisphaeraceae</taxon>
        <taxon>Limihaloglobus</taxon>
    </lineage>
</organism>
<keyword evidence="2" id="KW-0472">Membrane</keyword>
<dbReference type="AlphaFoldDB" id="A0A1Q2MFE6"/>
<evidence type="ECO:0000256" key="1">
    <source>
        <dbReference type="ARBA" id="ARBA00022481"/>
    </source>
</evidence>
<dbReference type="EMBL" id="CP019646">
    <property type="protein sequence ID" value="AQQ70972.1"/>
    <property type="molecule type" value="Genomic_DNA"/>
</dbReference>
<keyword evidence="4" id="KW-1185">Reference proteome</keyword>
<gene>
    <name evidence="3" type="primary">xcpT_8</name>
    <name evidence="3" type="ORF">SMSP2_01336</name>
</gene>
<dbReference type="PRINTS" id="PR00813">
    <property type="entry name" value="BCTERIALGSPG"/>
</dbReference>
<keyword evidence="2" id="KW-0812">Transmembrane</keyword>
<sequence length="309" mass="34530">MYGKNRFPQLKYGFTLIELLVVISIIALLMAILMPALSKVRNSAKVLTCKANSKQIATLVTLYRTDNEAKVPVVLNIWAANYAPPKGYMMSMALKDYAGIGLPEGWNERSFFFGGPGRVSQYYQKYLPKFFVCPFNRGKNLDNTKLWKESGLIEYDGRNYKNYILETYAETYLTHLWPKKKNDEIGLTTSSPPDGIRKFGVLNWWDYSSAPKNSAGIPSPLQNYTKLKPANWSKIDLHRSRANSMADATIFYCGAGEFMGSDGVIVNGTTTGVAFMNYKSHSQGKSGGTNAAMGDMHIEWVKGTQIGDK</sequence>
<dbReference type="RefSeq" id="WP_146683196.1">
    <property type="nucleotide sequence ID" value="NZ_CP019646.1"/>
</dbReference>
<dbReference type="InterPro" id="IPR045584">
    <property type="entry name" value="Pilin-like"/>
</dbReference>